<sequence length="78" mass="8321">MAVACHSHCSYTQLDTAAVGQKPLMAYDDGQHSSPGPVEHDGHTEVSAVPVGSNNRFATHSDCRDVPSTGIKIRYLTP</sequence>
<evidence type="ECO:0000313" key="2">
    <source>
        <dbReference type="EMBL" id="KER20838.1"/>
    </source>
</evidence>
<dbReference type="RefSeq" id="XP_009175433.1">
    <property type="nucleotide sequence ID" value="XM_009177169.1"/>
</dbReference>
<dbReference type="GeneID" id="20324880"/>
<dbReference type="KEGG" id="ovi:T265_10712"/>
<name>A0A074Z1I6_OPIVI</name>
<dbReference type="AlphaFoldDB" id="A0A074Z1I6"/>
<dbReference type="Proteomes" id="UP000054324">
    <property type="component" value="Unassembled WGS sequence"/>
</dbReference>
<dbReference type="CTD" id="20324880"/>
<gene>
    <name evidence="2" type="ORF">T265_10712</name>
</gene>
<organism evidence="2 3">
    <name type="scientific">Opisthorchis viverrini</name>
    <name type="common">Southeast Asian liver fluke</name>
    <dbReference type="NCBI Taxonomy" id="6198"/>
    <lineage>
        <taxon>Eukaryota</taxon>
        <taxon>Metazoa</taxon>
        <taxon>Spiralia</taxon>
        <taxon>Lophotrochozoa</taxon>
        <taxon>Platyhelminthes</taxon>
        <taxon>Trematoda</taxon>
        <taxon>Digenea</taxon>
        <taxon>Opisthorchiida</taxon>
        <taxon>Opisthorchiata</taxon>
        <taxon>Opisthorchiidae</taxon>
        <taxon>Opisthorchis</taxon>
    </lineage>
</organism>
<dbReference type="EMBL" id="KL597017">
    <property type="protein sequence ID" value="KER20838.1"/>
    <property type="molecule type" value="Genomic_DNA"/>
</dbReference>
<reference evidence="2 3" key="1">
    <citation type="submission" date="2013-11" db="EMBL/GenBank/DDBJ databases">
        <title>Opisthorchis viverrini - life in the bile duct.</title>
        <authorList>
            <person name="Young N.D."/>
            <person name="Nagarajan N."/>
            <person name="Lin S.J."/>
            <person name="Korhonen P.K."/>
            <person name="Jex A.R."/>
            <person name="Hall R.S."/>
            <person name="Safavi-Hemami H."/>
            <person name="Kaewkong W."/>
            <person name="Bertrand D."/>
            <person name="Gao S."/>
            <person name="Seet Q."/>
            <person name="Wongkham S."/>
            <person name="Teh B.T."/>
            <person name="Wongkham C."/>
            <person name="Intapan P.M."/>
            <person name="Maleewong W."/>
            <person name="Yang X."/>
            <person name="Hu M."/>
            <person name="Wang Z."/>
            <person name="Hofmann A."/>
            <person name="Sternberg P.W."/>
            <person name="Tan P."/>
            <person name="Wang J."/>
            <person name="Gasser R.B."/>
        </authorList>
    </citation>
    <scope>NUCLEOTIDE SEQUENCE [LARGE SCALE GENOMIC DNA]</scope>
</reference>
<protein>
    <submittedName>
        <fullName evidence="2">Uncharacterized protein</fullName>
    </submittedName>
</protein>
<feature type="region of interest" description="Disordered" evidence="1">
    <location>
        <begin position="25"/>
        <end position="48"/>
    </location>
</feature>
<evidence type="ECO:0000313" key="3">
    <source>
        <dbReference type="Proteomes" id="UP000054324"/>
    </source>
</evidence>
<keyword evidence="3" id="KW-1185">Reference proteome</keyword>
<accession>A0A074Z1I6</accession>
<evidence type="ECO:0000256" key="1">
    <source>
        <dbReference type="SAM" id="MobiDB-lite"/>
    </source>
</evidence>
<proteinExistence type="predicted"/>